<feature type="region of interest" description="Disordered" evidence="1">
    <location>
        <begin position="1"/>
        <end position="67"/>
    </location>
</feature>
<proteinExistence type="predicted"/>
<evidence type="ECO:0000256" key="1">
    <source>
        <dbReference type="SAM" id="MobiDB-lite"/>
    </source>
</evidence>
<organism evidence="2 3">
    <name type="scientific">Colletotrichum asianum</name>
    <dbReference type="NCBI Taxonomy" id="702518"/>
    <lineage>
        <taxon>Eukaryota</taxon>
        <taxon>Fungi</taxon>
        <taxon>Dikarya</taxon>
        <taxon>Ascomycota</taxon>
        <taxon>Pezizomycotina</taxon>
        <taxon>Sordariomycetes</taxon>
        <taxon>Hypocreomycetidae</taxon>
        <taxon>Glomerellales</taxon>
        <taxon>Glomerellaceae</taxon>
        <taxon>Colletotrichum</taxon>
        <taxon>Colletotrichum gloeosporioides species complex</taxon>
    </lineage>
</organism>
<gene>
    <name evidence="2" type="ORF">GQ607_017640</name>
</gene>
<evidence type="ECO:0000313" key="3">
    <source>
        <dbReference type="Proteomes" id="UP000434172"/>
    </source>
</evidence>
<reference evidence="2 3" key="1">
    <citation type="submission" date="2019-12" db="EMBL/GenBank/DDBJ databases">
        <title>A genome sequence resource for the geographically widespread anthracnose pathogen Colletotrichum asianum.</title>
        <authorList>
            <person name="Meng Y."/>
        </authorList>
    </citation>
    <scope>NUCLEOTIDE SEQUENCE [LARGE SCALE GENOMIC DNA]</scope>
    <source>
        <strain evidence="2 3">ICMP 18580</strain>
    </source>
</reference>
<feature type="compositionally biased region" description="Polar residues" evidence="1">
    <location>
        <begin position="40"/>
        <end position="52"/>
    </location>
</feature>
<keyword evidence="3" id="KW-1185">Reference proteome</keyword>
<dbReference type="EMBL" id="WOWK01000230">
    <property type="protein sequence ID" value="KAF0315133.1"/>
    <property type="molecule type" value="Genomic_DNA"/>
</dbReference>
<dbReference type="AlphaFoldDB" id="A0A8H3VTM2"/>
<name>A0A8H3VTM2_9PEZI</name>
<sequence>SSGFTIARLPRIPAQTGPSCLHQDGQEVSGKHTTIGFKPHSNQGAGRSSYANGRTLRHGDPRDSQHS</sequence>
<accession>A0A8H3VTM2</accession>
<comment type="caution">
    <text evidence="2">The sequence shown here is derived from an EMBL/GenBank/DDBJ whole genome shotgun (WGS) entry which is preliminary data.</text>
</comment>
<dbReference type="Proteomes" id="UP000434172">
    <property type="component" value="Unassembled WGS sequence"/>
</dbReference>
<feature type="non-terminal residue" evidence="2">
    <location>
        <position position="1"/>
    </location>
</feature>
<evidence type="ECO:0000313" key="2">
    <source>
        <dbReference type="EMBL" id="KAF0315133.1"/>
    </source>
</evidence>
<feature type="compositionally biased region" description="Basic and acidic residues" evidence="1">
    <location>
        <begin position="57"/>
        <end position="67"/>
    </location>
</feature>
<protein>
    <submittedName>
        <fullName evidence="2">Uncharacterized protein</fullName>
    </submittedName>
</protein>